<organism evidence="2 3">
    <name type="scientific">Mytilus edulis</name>
    <name type="common">Blue mussel</name>
    <dbReference type="NCBI Taxonomy" id="6550"/>
    <lineage>
        <taxon>Eukaryota</taxon>
        <taxon>Metazoa</taxon>
        <taxon>Spiralia</taxon>
        <taxon>Lophotrochozoa</taxon>
        <taxon>Mollusca</taxon>
        <taxon>Bivalvia</taxon>
        <taxon>Autobranchia</taxon>
        <taxon>Pteriomorphia</taxon>
        <taxon>Mytilida</taxon>
        <taxon>Mytiloidea</taxon>
        <taxon>Mytilidae</taxon>
        <taxon>Mytilinae</taxon>
        <taxon>Mytilus</taxon>
    </lineage>
</organism>
<reference evidence="2" key="1">
    <citation type="submission" date="2021-03" db="EMBL/GenBank/DDBJ databases">
        <authorList>
            <person name="Bekaert M."/>
        </authorList>
    </citation>
    <scope>NUCLEOTIDE SEQUENCE</scope>
</reference>
<name>A0A8S3V607_MYTED</name>
<comment type="caution">
    <text evidence="2">The sequence shown here is derived from an EMBL/GenBank/DDBJ whole genome shotgun (WGS) entry which is preliminary data.</text>
</comment>
<evidence type="ECO:0000313" key="2">
    <source>
        <dbReference type="EMBL" id="CAG2253517.1"/>
    </source>
</evidence>
<dbReference type="Proteomes" id="UP000683360">
    <property type="component" value="Unassembled WGS sequence"/>
</dbReference>
<accession>A0A8S3V607</accession>
<dbReference type="OrthoDB" id="6073352at2759"/>
<gene>
    <name evidence="2" type="ORF">MEDL_65037</name>
</gene>
<dbReference type="PANTHER" id="PTHR46599:SF3">
    <property type="entry name" value="PIGGYBAC TRANSPOSABLE ELEMENT-DERIVED PROTEIN 4"/>
    <property type="match status" value="1"/>
</dbReference>
<evidence type="ECO:0000313" key="3">
    <source>
        <dbReference type="Proteomes" id="UP000683360"/>
    </source>
</evidence>
<dbReference type="AlphaFoldDB" id="A0A8S3V607"/>
<feature type="domain" description="PiggyBac transposable element-derived protein" evidence="1">
    <location>
        <begin position="56"/>
        <end position="403"/>
    </location>
</feature>
<protein>
    <recommendedName>
        <fullName evidence="1">PiggyBac transposable element-derived protein domain-containing protein</fullName>
    </recommendedName>
</protein>
<evidence type="ECO:0000259" key="1">
    <source>
        <dbReference type="Pfam" id="PF13843"/>
    </source>
</evidence>
<dbReference type="PANTHER" id="PTHR46599">
    <property type="entry name" value="PIGGYBAC TRANSPOSABLE ELEMENT-DERIVED PROTEIN 4"/>
    <property type="match status" value="1"/>
</dbReference>
<dbReference type="InterPro" id="IPR029526">
    <property type="entry name" value="PGBD"/>
</dbReference>
<sequence length="500" mass="58618">MKFVLEYMTSTGAFRNMANMANPWFRIFPPEEIAEDPEFIGESGVKNMPDRGAPAIAYFMLIYARSFIKTNMQRINRCRHSRVHQWIKTGPLTINEFKGFLAAIYNMGLNKRPTIQCYWKKGKQEYKWFRKMFPRNRFQLILKFLHVIDNRKISGRNDPTYDPSAKFKPILDSLNMRSKYLYTPERNLSIDESLVGTRARSVMTQYIPSKSHKFGIKLWMLVESISGYLIHSTVYRGRRFDPVPDGELQSSMVVKSLLNVSGLFDKGYHVFCDSFFSSLSLASELLLNRTFMTGTLRSNRPMPQRIKTPELRPDECVFMRRQETLVCAYRQNKRKPVRLVSTFCKAGVSPHGKPTAIESYSKNMGGVDRNDMFTAFYNDERKTVKMWKKIMFNLFQRFMINAYILYKKNSNKPRPLSRLQFIHEVVESLSMEHMRDRFPGQLGNRKQELRRLANGKVKDCVVCSYRSNGRRKRSRLQCGRCLRGIHSLCFNRHLVLCDEQ</sequence>
<proteinExistence type="predicted"/>
<dbReference type="EMBL" id="CAJPWZ010003153">
    <property type="protein sequence ID" value="CAG2253517.1"/>
    <property type="molecule type" value="Genomic_DNA"/>
</dbReference>
<keyword evidence="3" id="KW-1185">Reference proteome</keyword>
<dbReference type="Pfam" id="PF13843">
    <property type="entry name" value="DDE_Tnp_1_7"/>
    <property type="match status" value="1"/>
</dbReference>